<dbReference type="PROSITE" id="PS50103">
    <property type="entry name" value="ZF_C3H1"/>
    <property type="match status" value="1"/>
</dbReference>
<dbReference type="GO" id="GO:0008270">
    <property type="term" value="F:zinc ion binding"/>
    <property type="evidence" value="ECO:0007669"/>
    <property type="project" value="UniProtKB-KW"/>
</dbReference>
<sequence length="244" mass="28360">MNINNEERKKSLKELKKEARLLKMRENLEKKEKQRELSLQNKQKNIKSNNTTTIIINRYIYTNLSEQDRMRKEAEDSIINVMCPSFNSSKQQVVPIFQGRFNYAVKILDIATQDEESTLVNRLNTLSVSDTNIDVNTNKTYIPPPPQCVQYSPCVPHFPPPITTLSESTNKTQVPRYRLCMSVLNKTECQYGPKCNFAHNLTELVVGECKFGNNCKFIKTCNYKHPNENPEDYYLRLVSVNQKK</sequence>
<accession>A0A6C0CZ67</accession>
<dbReference type="InterPro" id="IPR045410">
    <property type="entry name" value="Zn_finger_prot"/>
</dbReference>
<keyword evidence="4" id="KW-0175">Coiled coil</keyword>
<keyword evidence="1" id="KW-0479">Metal-binding</keyword>
<keyword evidence="3" id="KW-0862">Zinc</keyword>
<dbReference type="SMART" id="SM00356">
    <property type="entry name" value="ZnF_C3H1"/>
    <property type="match status" value="1"/>
</dbReference>
<proteinExistence type="predicted"/>
<evidence type="ECO:0000313" key="6">
    <source>
        <dbReference type="EMBL" id="QHT09818.1"/>
    </source>
</evidence>
<dbReference type="InterPro" id="IPR000571">
    <property type="entry name" value="Znf_CCCH"/>
</dbReference>
<evidence type="ECO:0000256" key="1">
    <source>
        <dbReference type="ARBA" id="ARBA00022723"/>
    </source>
</evidence>
<reference evidence="6" key="1">
    <citation type="journal article" date="2020" name="Nature">
        <title>Giant virus diversity and host interactions through global metagenomics.</title>
        <authorList>
            <person name="Schulz F."/>
            <person name="Roux S."/>
            <person name="Paez-Espino D."/>
            <person name="Jungbluth S."/>
            <person name="Walsh D.A."/>
            <person name="Denef V.J."/>
            <person name="McMahon K.D."/>
            <person name="Konstantinidis K.T."/>
            <person name="Eloe-Fadrosh E.A."/>
            <person name="Kyrpides N.C."/>
            <person name="Woyke T."/>
        </authorList>
    </citation>
    <scope>NUCLEOTIDE SEQUENCE</scope>
    <source>
        <strain evidence="6">GVMAG-M-3300023174-102</strain>
    </source>
</reference>
<dbReference type="EMBL" id="MN739515">
    <property type="protein sequence ID" value="QHT09818.1"/>
    <property type="molecule type" value="Genomic_DNA"/>
</dbReference>
<dbReference type="Pfam" id="PF19242">
    <property type="entry name" value="Zn_finger_prot"/>
    <property type="match status" value="1"/>
</dbReference>
<dbReference type="AlphaFoldDB" id="A0A6C0CZ67"/>
<feature type="coiled-coil region" evidence="4">
    <location>
        <begin position="5"/>
        <end position="45"/>
    </location>
</feature>
<dbReference type="SUPFAM" id="SSF90229">
    <property type="entry name" value="CCCH zinc finger"/>
    <property type="match status" value="1"/>
</dbReference>
<evidence type="ECO:0000256" key="2">
    <source>
        <dbReference type="ARBA" id="ARBA00022771"/>
    </source>
</evidence>
<keyword evidence="2" id="KW-0863">Zinc-finger</keyword>
<name>A0A6C0CZ67_9ZZZZ</name>
<protein>
    <recommendedName>
        <fullName evidence="5">C3H1-type domain-containing protein</fullName>
    </recommendedName>
</protein>
<dbReference type="InterPro" id="IPR036855">
    <property type="entry name" value="Znf_CCCH_sf"/>
</dbReference>
<dbReference type="Gene3D" id="4.10.1000.10">
    <property type="entry name" value="Zinc finger, CCCH-type"/>
    <property type="match status" value="1"/>
</dbReference>
<evidence type="ECO:0000256" key="4">
    <source>
        <dbReference type="SAM" id="Coils"/>
    </source>
</evidence>
<evidence type="ECO:0000259" key="5">
    <source>
        <dbReference type="PROSITE" id="PS50103"/>
    </source>
</evidence>
<evidence type="ECO:0000256" key="3">
    <source>
        <dbReference type="ARBA" id="ARBA00022833"/>
    </source>
</evidence>
<organism evidence="6">
    <name type="scientific">viral metagenome</name>
    <dbReference type="NCBI Taxonomy" id="1070528"/>
    <lineage>
        <taxon>unclassified sequences</taxon>
        <taxon>metagenomes</taxon>
        <taxon>organismal metagenomes</taxon>
    </lineage>
</organism>
<feature type="domain" description="C3H1-type" evidence="5">
    <location>
        <begin position="175"/>
        <end position="202"/>
    </location>
</feature>